<evidence type="ECO:0000259" key="3">
    <source>
        <dbReference type="Pfam" id="PF01337"/>
    </source>
</evidence>
<organism evidence="4 5">
    <name type="scientific">Oleiagrimonas soli</name>
    <dbReference type="NCBI Taxonomy" id="1543381"/>
    <lineage>
        <taxon>Bacteria</taxon>
        <taxon>Pseudomonadati</taxon>
        <taxon>Pseudomonadota</taxon>
        <taxon>Gammaproteobacteria</taxon>
        <taxon>Lysobacterales</taxon>
        <taxon>Rhodanobacteraceae</taxon>
        <taxon>Oleiagrimonas</taxon>
    </lineage>
</organism>
<keyword evidence="2" id="KW-0694">RNA-binding</keyword>
<dbReference type="Gene3D" id="3.10.290.10">
    <property type="entry name" value="RNA-binding S4 domain"/>
    <property type="match status" value="1"/>
</dbReference>
<feature type="domain" description="Barstar (barnase inhibitor)" evidence="3">
    <location>
        <begin position="40"/>
        <end position="133"/>
    </location>
</feature>
<gene>
    <name evidence="4" type="ORF">HNQ86_000185</name>
</gene>
<dbReference type="InterPro" id="IPR000468">
    <property type="entry name" value="Barstar"/>
</dbReference>
<dbReference type="Pfam" id="PF13275">
    <property type="entry name" value="S4_2"/>
    <property type="match status" value="1"/>
</dbReference>
<dbReference type="Proteomes" id="UP000560000">
    <property type="component" value="Unassembled WGS sequence"/>
</dbReference>
<sequence length="226" mass="24546">MNMQAASVDLDDPEQSGVYLVTDEDLHQVAEAEHAEDICVRHVSLRACTDKASLFAALARALDFPPDFGRNWDALADSLSDLSWLPAQGYVLLLDEAQALHDADPRDFDVLLDILDETAASWSQARIPFFCFVALSPEGATDAASTASATEREDFHLRGEYIELNQLLKLVGVCESGGAGKALVASGAVRVDGQVELRKTCKIRVGQRVSVNGLDIHVRPDPEEGR</sequence>
<dbReference type="CDD" id="cd00165">
    <property type="entry name" value="S4"/>
    <property type="match status" value="1"/>
</dbReference>
<reference evidence="4 5" key="1">
    <citation type="submission" date="2020-08" db="EMBL/GenBank/DDBJ databases">
        <title>Genomic Encyclopedia of Type Strains, Phase IV (KMG-IV): sequencing the most valuable type-strain genomes for metagenomic binning, comparative biology and taxonomic classification.</title>
        <authorList>
            <person name="Goeker M."/>
        </authorList>
    </citation>
    <scope>NUCLEOTIDE SEQUENCE [LARGE SCALE GENOMIC DNA]</scope>
    <source>
        <strain evidence="4 5">DSM 107085</strain>
    </source>
</reference>
<dbReference type="EMBL" id="JACHET010000001">
    <property type="protein sequence ID" value="MBB6182840.1"/>
    <property type="molecule type" value="Genomic_DNA"/>
</dbReference>
<evidence type="ECO:0000256" key="2">
    <source>
        <dbReference type="PROSITE-ProRule" id="PRU00182"/>
    </source>
</evidence>
<protein>
    <submittedName>
        <fullName evidence="4">Ribosome-associated protein YbcJ (S4-like RNA binding protein)/RNAse (Barnase) inhibitor barstar</fullName>
    </submittedName>
</protein>
<evidence type="ECO:0000256" key="1">
    <source>
        <dbReference type="ARBA" id="ARBA00006845"/>
    </source>
</evidence>
<evidence type="ECO:0000313" key="4">
    <source>
        <dbReference type="EMBL" id="MBB6182840.1"/>
    </source>
</evidence>
<dbReference type="InterPro" id="IPR036986">
    <property type="entry name" value="S4_RNA-bd_sf"/>
</dbReference>
<proteinExistence type="inferred from homology"/>
<name>A0A841KCX1_9GAMM</name>
<dbReference type="PROSITE" id="PS50889">
    <property type="entry name" value="S4"/>
    <property type="match status" value="1"/>
</dbReference>
<comment type="caution">
    <text evidence="4">The sequence shown here is derived from an EMBL/GenBank/DDBJ whole genome shotgun (WGS) entry which is preliminary data.</text>
</comment>
<dbReference type="SUPFAM" id="SSF55174">
    <property type="entry name" value="Alpha-L RNA-binding motif"/>
    <property type="match status" value="1"/>
</dbReference>
<dbReference type="Gene3D" id="3.30.370.10">
    <property type="entry name" value="Barstar-like"/>
    <property type="match status" value="1"/>
</dbReference>
<accession>A0A841KCX1</accession>
<comment type="similarity">
    <text evidence="1">Belongs to the barstar family.</text>
</comment>
<dbReference type="InterPro" id="IPR035905">
    <property type="entry name" value="Barstar-like_sf"/>
</dbReference>
<dbReference type="Pfam" id="PF01337">
    <property type="entry name" value="Barstar"/>
    <property type="match status" value="1"/>
</dbReference>
<dbReference type="SUPFAM" id="SSF52038">
    <property type="entry name" value="Barstar-related"/>
    <property type="match status" value="1"/>
</dbReference>
<evidence type="ECO:0000313" key="5">
    <source>
        <dbReference type="Proteomes" id="UP000560000"/>
    </source>
</evidence>
<dbReference type="AlphaFoldDB" id="A0A841KCX1"/>
<dbReference type="GO" id="GO:0003723">
    <property type="term" value="F:RNA binding"/>
    <property type="evidence" value="ECO:0007669"/>
    <property type="project" value="UniProtKB-KW"/>
</dbReference>
<dbReference type="CDD" id="cd05141">
    <property type="entry name" value="Barstar_evA4336-like"/>
    <property type="match status" value="1"/>
</dbReference>